<dbReference type="PANTHER" id="PTHR22807:SF4">
    <property type="entry name" value="28S RRNA (CYTOSINE-C(5))-METHYLTRANSFERASE"/>
    <property type="match status" value="1"/>
</dbReference>
<dbReference type="InterPro" id="IPR001678">
    <property type="entry name" value="MeTrfase_RsmB-F_NOP2_dom"/>
</dbReference>
<feature type="binding site" evidence="5">
    <location>
        <position position="269"/>
    </location>
    <ligand>
        <name>S-adenosyl-L-methionine</name>
        <dbReference type="ChEBI" id="CHEBI:59789"/>
    </ligand>
</feature>
<keyword evidence="3 5" id="KW-0949">S-adenosyl-L-methionine</keyword>
<dbReference type="InterPro" id="IPR049560">
    <property type="entry name" value="MeTrfase_RsmB-F_NOP2_cat"/>
</dbReference>
<evidence type="ECO:0000313" key="8">
    <source>
        <dbReference type="WBParaSite" id="Pan_g17734.t1"/>
    </source>
</evidence>
<dbReference type="Gene3D" id="3.30.70.1170">
    <property type="entry name" value="Sun protein, domain 3"/>
    <property type="match status" value="1"/>
</dbReference>
<comment type="similarity">
    <text evidence="5">Belongs to the class I-like SAM-binding methyltransferase superfamily. RsmB/NOP family.</text>
</comment>
<dbReference type="GO" id="GO:0005730">
    <property type="term" value="C:nucleolus"/>
    <property type="evidence" value="ECO:0007669"/>
    <property type="project" value="TreeGrafter"/>
</dbReference>
<dbReference type="Gene3D" id="3.40.50.150">
    <property type="entry name" value="Vaccinia Virus protein VP39"/>
    <property type="match status" value="1"/>
</dbReference>
<feature type="active site" description="Nucleophile" evidence="5">
    <location>
        <position position="324"/>
    </location>
</feature>
<evidence type="ECO:0000256" key="3">
    <source>
        <dbReference type="ARBA" id="ARBA00022691"/>
    </source>
</evidence>
<dbReference type="PANTHER" id="PTHR22807">
    <property type="entry name" value="NOP2 YEAST -RELATED NOL1/NOP2/FMU SUN DOMAIN-CONTAINING"/>
    <property type="match status" value="1"/>
</dbReference>
<feature type="binding site" evidence="5">
    <location>
        <position position="222"/>
    </location>
    <ligand>
        <name>S-adenosyl-L-methionine</name>
        <dbReference type="ChEBI" id="CHEBI:59789"/>
    </ligand>
</feature>
<reference evidence="7" key="1">
    <citation type="journal article" date="2013" name="Genetics">
        <title>The draft genome and transcriptome of Panagrellus redivivus are shaped by the harsh demands of a free-living lifestyle.</title>
        <authorList>
            <person name="Srinivasan J."/>
            <person name="Dillman A.R."/>
            <person name="Macchietto M.G."/>
            <person name="Heikkinen L."/>
            <person name="Lakso M."/>
            <person name="Fracchia K.M."/>
            <person name="Antoshechkin I."/>
            <person name="Mortazavi A."/>
            <person name="Wong G."/>
            <person name="Sternberg P.W."/>
        </authorList>
    </citation>
    <scope>NUCLEOTIDE SEQUENCE [LARGE SCALE GENOMIC DNA]</scope>
    <source>
        <strain evidence="7">MT8872</strain>
    </source>
</reference>
<dbReference type="WBParaSite" id="Pan_g17734.t1">
    <property type="protein sequence ID" value="Pan_g17734.t1"/>
    <property type="gene ID" value="Pan_g17734"/>
</dbReference>
<proteinExistence type="inferred from homology"/>
<sequence>MRLCCETLKYHDYLERFLDDKKVALFVDTDAIGGSREFALVVLYEMVVGKGYKFFGSKLKAAARQFQEAVEAHKAKLAAEGITASGCAEESVSEAIPRYVRVNTLVVSVDEVLENLQIDGWKVKTCNASNFATTFKSLGKRDVLRDPHVDDLLVFPTKTDLHAHPLVASGGFVLQDKASCLPAFVLAPKPGEIAFDACAAPGNKTSHMAALMENKGKIYACDLSDNRINTLHSTMKTTGTTIARVAQGDFLGVEPSEAKFANLKYIIVDPPCSGSGIAKRADFLSKERKSVDRNRLNKLHNLQVMLLRHAFKFPGVERIVYSTCSIHEEENEDVVAEMLGTDDIYNNFQLVDPLSSWTHRGNDRYDFGDKVLRADPATDLTNGFFVALFARRTD</sequence>
<dbReference type="InterPro" id="IPR048889">
    <property type="entry name" value="NSUN5_RCM1_N"/>
</dbReference>
<dbReference type="InterPro" id="IPR023267">
    <property type="entry name" value="RCMT"/>
</dbReference>
<evidence type="ECO:0000259" key="6">
    <source>
        <dbReference type="PROSITE" id="PS51686"/>
    </source>
</evidence>
<evidence type="ECO:0000256" key="4">
    <source>
        <dbReference type="ARBA" id="ARBA00022884"/>
    </source>
</evidence>
<organism evidence="7 8">
    <name type="scientific">Panagrellus redivivus</name>
    <name type="common">Microworm</name>
    <dbReference type="NCBI Taxonomy" id="6233"/>
    <lineage>
        <taxon>Eukaryota</taxon>
        <taxon>Metazoa</taxon>
        <taxon>Ecdysozoa</taxon>
        <taxon>Nematoda</taxon>
        <taxon>Chromadorea</taxon>
        <taxon>Rhabditida</taxon>
        <taxon>Tylenchina</taxon>
        <taxon>Panagrolaimomorpha</taxon>
        <taxon>Panagrolaimoidea</taxon>
        <taxon>Panagrolaimidae</taxon>
        <taxon>Panagrellus</taxon>
    </lineage>
</organism>
<name>A0A7E4V855_PANRE</name>
<feature type="domain" description="SAM-dependent MTase RsmB/NOP-type" evidence="6">
    <location>
        <begin position="88"/>
        <end position="392"/>
    </location>
</feature>
<dbReference type="Pfam" id="PF01189">
    <property type="entry name" value="Methyltr_RsmB-F"/>
    <property type="match status" value="1"/>
</dbReference>
<dbReference type="PROSITE" id="PS51686">
    <property type="entry name" value="SAM_MT_RSMB_NOP"/>
    <property type="match status" value="1"/>
</dbReference>
<protein>
    <submittedName>
        <fullName evidence="8">SAM_MT_RSMB_NOP domain-containing protein</fullName>
    </submittedName>
</protein>
<evidence type="ECO:0000256" key="5">
    <source>
        <dbReference type="PROSITE-ProRule" id="PRU01023"/>
    </source>
</evidence>
<dbReference type="AlphaFoldDB" id="A0A7E4V855"/>
<dbReference type="GO" id="GO:0070475">
    <property type="term" value="P:rRNA base methylation"/>
    <property type="evidence" value="ECO:0007669"/>
    <property type="project" value="TreeGrafter"/>
</dbReference>
<dbReference type="Proteomes" id="UP000492821">
    <property type="component" value="Unassembled WGS sequence"/>
</dbReference>
<dbReference type="InterPro" id="IPR049561">
    <property type="entry name" value="NSUN5_7_fdxn-like"/>
</dbReference>
<feature type="binding site" evidence="5">
    <location>
        <begin position="198"/>
        <end position="204"/>
    </location>
    <ligand>
        <name>S-adenosyl-L-methionine</name>
        <dbReference type="ChEBI" id="CHEBI:59789"/>
    </ligand>
</feature>
<keyword evidence="7" id="KW-1185">Reference proteome</keyword>
<evidence type="ECO:0000256" key="1">
    <source>
        <dbReference type="ARBA" id="ARBA00022603"/>
    </source>
</evidence>
<accession>A0A7E4V855</accession>
<feature type="binding site" evidence="5">
    <location>
        <position position="249"/>
    </location>
    <ligand>
        <name>S-adenosyl-L-methionine</name>
        <dbReference type="ChEBI" id="CHEBI:59789"/>
    </ligand>
</feature>
<dbReference type="InterPro" id="IPR029063">
    <property type="entry name" value="SAM-dependent_MTases_sf"/>
</dbReference>
<reference evidence="8" key="2">
    <citation type="submission" date="2020-10" db="UniProtKB">
        <authorList>
            <consortium name="WormBaseParasite"/>
        </authorList>
    </citation>
    <scope>IDENTIFICATION</scope>
</reference>
<keyword evidence="1 5" id="KW-0489">Methyltransferase</keyword>
<dbReference type="SUPFAM" id="SSF53335">
    <property type="entry name" value="S-adenosyl-L-methionine-dependent methyltransferases"/>
    <property type="match status" value="1"/>
</dbReference>
<evidence type="ECO:0000256" key="2">
    <source>
        <dbReference type="ARBA" id="ARBA00022679"/>
    </source>
</evidence>
<dbReference type="PRINTS" id="PR02008">
    <property type="entry name" value="RCMTFAMILY"/>
</dbReference>
<dbReference type="GO" id="GO:0008173">
    <property type="term" value="F:RNA methyltransferase activity"/>
    <property type="evidence" value="ECO:0007669"/>
    <property type="project" value="InterPro"/>
</dbReference>
<keyword evidence="4 5" id="KW-0694">RNA-binding</keyword>
<dbReference type="GO" id="GO:0003723">
    <property type="term" value="F:RNA binding"/>
    <property type="evidence" value="ECO:0007669"/>
    <property type="project" value="UniProtKB-UniRule"/>
</dbReference>
<dbReference type="Pfam" id="PF21153">
    <property type="entry name" value="NSUN5_N"/>
    <property type="match status" value="1"/>
</dbReference>
<evidence type="ECO:0000313" key="7">
    <source>
        <dbReference type="Proteomes" id="UP000492821"/>
    </source>
</evidence>
<keyword evidence="2 5" id="KW-0808">Transferase</keyword>
<dbReference type="Pfam" id="PF21148">
    <property type="entry name" value="NSUN5_fdxn-like"/>
    <property type="match status" value="1"/>
</dbReference>